<name>A0ABT8G8W8_9MICO</name>
<gene>
    <name evidence="3" type="ORF">QQX09_04560</name>
</gene>
<dbReference type="RefSeq" id="WP_301131581.1">
    <property type="nucleotide sequence ID" value="NZ_JAUHPW010000003.1"/>
</dbReference>
<dbReference type="SUPFAM" id="SSF69255">
    <property type="entry name" value="gp5 N-terminal domain-like"/>
    <property type="match status" value="1"/>
</dbReference>
<dbReference type="Proteomes" id="UP001172728">
    <property type="component" value="Unassembled WGS sequence"/>
</dbReference>
<dbReference type="Pfam" id="PF04717">
    <property type="entry name" value="Phage_base_V"/>
    <property type="match status" value="1"/>
</dbReference>
<proteinExistence type="predicted"/>
<feature type="domain" description="Gp5/Type VI secretion system Vgr protein OB-fold" evidence="2">
    <location>
        <begin position="186"/>
        <end position="209"/>
    </location>
</feature>
<evidence type="ECO:0000256" key="1">
    <source>
        <dbReference type="SAM" id="MobiDB-lite"/>
    </source>
</evidence>
<keyword evidence="4" id="KW-1185">Reference proteome</keyword>
<reference evidence="3" key="1">
    <citation type="submission" date="2023-06" db="EMBL/GenBank/DDBJ databases">
        <title>Sysu t00192.</title>
        <authorList>
            <person name="Gao L."/>
            <person name="Fang B.-Z."/>
            <person name="Li W.-J."/>
        </authorList>
    </citation>
    <scope>NUCLEOTIDE SEQUENCE</scope>
    <source>
        <strain evidence="3">SYSU T00192</strain>
    </source>
</reference>
<comment type="caution">
    <text evidence="3">The sequence shown here is derived from an EMBL/GenBank/DDBJ whole genome shotgun (WGS) entry which is preliminary data.</text>
</comment>
<organism evidence="3 4">
    <name type="scientific">Demequina litoralis</name>
    <dbReference type="NCBI Taxonomy" id="3051660"/>
    <lineage>
        <taxon>Bacteria</taxon>
        <taxon>Bacillati</taxon>
        <taxon>Actinomycetota</taxon>
        <taxon>Actinomycetes</taxon>
        <taxon>Micrococcales</taxon>
        <taxon>Demequinaceae</taxon>
        <taxon>Demequina</taxon>
    </lineage>
</organism>
<sequence length="233" mass="24728">MIEDPAARVLADAATDAAAILAPASRALADGDLDSPVDPRGDLAVEDARTVNVGLWRGLVTGADDPWHRGRIEVVVPEVLGSLPVWAEPSLDPLIRLAAHSRRLLAAVKEAVGPPGRPTVDYVTAAPLPVVLPDDDWPDALARVIAAQRGLVEHLVQRDERLAKAVEGYDDEHFHEEELLTVEQPIPRVGDGVWIAFEGGDPARPVWTGLTAPLPEAADDAEPASPGGEQPQA</sequence>
<dbReference type="InterPro" id="IPR006531">
    <property type="entry name" value="Gp5/Vgr_OB"/>
</dbReference>
<feature type="region of interest" description="Disordered" evidence="1">
    <location>
        <begin position="209"/>
        <end position="233"/>
    </location>
</feature>
<evidence type="ECO:0000259" key="2">
    <source>
        <dbReference type="Pfam" id="PF04717"/>
    </source>
</evidence>
<dbReference type="EMBL" id="JAUHPW010000003">
    <property type="protein sequence ID" value="MDN4475129.1"/>
    <property type="molecule type" value="Genomic_DNA"/>
</dbReference>
<evidence type="ECO:0000313" key="3">
    <source>
        <dbReference type="EMBL" id="MDN4475129.1"/>
    </source>
</evidence>
<evidence type="ECO:0000313" key="4">
    <source>
        <dbReference type="Proteomes" id="UP001172728"/>
    </source>
</evidence>
<accession>A0ABT8G8W8</accession>
<protein>
    <submittedName>
        <fullName evidence="3">Phage baseplate assembly protein V</fullName>
    </submittedName>
</protein>